<dbReference type="InterPro" id="IPR036390">
    <property type="entry name" value="WH_DNA-bd_sf"/>
</dbReference>
<dbReference type="InterPro" id="IPR036388">
    <property type="entry name" value="WH-like_DNA-bd_sf"/>
</dbReference>
<gene>
    <name evidence="2" type="ORF">AKJ51_04590</name>
</gene>
<protein>
    <recommendedName>
        <fullName evidence="4">HTH marR-type domain-containing protein</fullName>
    </recommendedName>
</protein>
<comment type="caution">
    <text evidence="2">The sequence shown here is derived from an EMBL/GenBank/DDBJ whole genome shotgun (WGS) entry which is preliminary data.</text>
</comment>
<reference evidence="2 3" key="1">
    <citation type="journal article" date="2016" name="Sci. Rep.">
        <title>Metabolic traits of an uncultured archaeal lineage -MSBL1- from brine pools of the Red Sea.</title>
        <authorList>
            <person name="Mwirichia R."/>
            <person name="Alam I."/>
            <person name="Rashid M."/>
            <person name="Vinu M."/>
            <person name="Ba-Alawi W."/>
            <person name="Anthony Kamau A."/>
            <person name="Kamanda Ngugi D."/>
            <person name="Goker M."/>
            <person name="Klenk H.P."/>
            <person name="Bajic V."/>
            <person name="Stingl U."/>
        </authorList>
    </citation>
    <scope>NUCLEOTIDE SEQUENCE [LARGE SCALE GENOMIC DNA]</scope>
    <source>
        <strain evidence="2">SCGC-AAA382A20</strain>
    </source>
</reference>
<keyword evidence="3" id="KW-1185">Reference proteome</keyword>
<dbReference type="SUPFAM" id="SSF46785">
    <property type="entry name" value="Winged helix' DNA-binding domain"/>
    <property type="match status" value="1"/>
</dbReference>
<name>A0A133VHG0_9EURY</name>
<evidence type="ECO:0000313" key="3">
    <source>
        <dbReference type="Proteomes" id="UP000070263"/>
    </source>
</evidence>
<feature type="region of interest" description="Disordered" evidence="1">
    <location>
        <begin position="94"/>
        <end position="113"/>
    </location>
</feature>
<evidence type="ECO:0000256" key="1">
    <source>
        <dbReference type="SAM" id="MobiDB-lite"/>
    </source>
</evidence>
<accession>A0A133VHG0</accession>
<proteinExistence type="predicted"/>
<dbReference type="Gene3D" id="1.10.10.10">
    <property type="entry name" value="Winged helix-like DNA-binding domain superfamily/Winged helix DNA-binding domain"/>
    <property type="match status" value="1"/>
</dbReference>
<dbReference type="Proteomes" id="UP000070263">
    <property type="component" value="Unassembled WGS sequence"/>
</dbReference>
<evidence type="ECO:0000313" key="2">
    <source>
        <dbReference type="EMBL" id="KXB05875.1"/>
    </source>
</evidence>
<sequence>MPISAKEFEETPEKALEIREGTNAEKILNFLLKNQDKAFTRKEIMEETEVKSGSIGVTLSRLEEKNLVRHKGNYWALARDDKIATLASEIQGTKTANEDLGEESEEEWLKKEE</sequence>
<evidence type="ECO:0008006" key="4">
    <source>
        <dbReference type="Google" id="ProtNLM"/>
    </source>
</evidence>
<dbReference type="AlphaFoldDB" id="A0A133VHG0"/>
<dbReference type="EMBL" id="LHYE01000071">
    <property type="protein sequence ID" value="KXB05875.1"/>
    <property type="molecule type" value="Genomic_DNA"/>
</dbReference>
<organism evidence="2 3">
    <name type="scientific">candidate division MSBL1 archaeon SCGC-AAA382A20</name>
    <dbReference type="NCBI Taxonomy" id="1698280"/>
    <lineage>
        <taxon>Archaea</taxon>
        <taxon>Methanobacteriati</taxon>
        <taxon>Methanobacteriota</taxon>
        <taxon>candidate division MSBL1</taxon>
    </lineage>
</organism>